<evidence type="ECO:0000313" key="4">
    <source>
        <dbReference type="Proteomes" id="UP000033166"/>
    </source>
</evidence>
<dbReference type="InterPro" id="IPR023298">
    <property type="entry name" value="ATPase_P-typ_TM_dom_sf"/>
</dbReference>
<dbReference type="AlphaFoldDB" id="A0A0D6DWN1"/>
<reference evidence="4" key="1">
    <citation type="submission" date="2015-01" db="EMBL/GenBank/DDBJ databases">
        <authorList>
            <person name="Andreevskaya M."/>
        </authorList>
    </citation>
    <scope>NUCLEOTIDE SEQUENCE [LARGE SCALE GENOMIC DNA]</scope>
    <source>
        <strain evidence="4">MKFS47</strain>
    </source>
</reference>
<keyword evidence="1" id="KW-1133">Transmembrane helix</keyword>
<dbReference type="EMBL" id="LN774769">
    <property type="protein sequence ID" value="CEN28400.1"/>
    <property type="molecule type" value="Genomic_DNA"/>
</dbReference>
<evidence type="ECO:0000259" key="2">
    <source>
        <dbReference type="Pfam" id="PF00690"/>
    </source>
</evidence>
<accession>A0A0D6DWN1</accession>
<dbReference type="KEGG" id="lpk:LACPI_1200"/>
<dbReference type="Proteomes" id="UP000033166">
    <property type="component" value="Chromosome I"/>
</dbReference>
<gene>
    <name evidence="3" type="ORF">LACPI_1200</name>
</gene>
<sequence length="69" mass="8373">MTFILKENEMDKRSSYGLTSDVVKIRQQQQQTNKVKKTTSRSYYQIFFFNIFTFFNLINCILFYPQIVK</sequence>
<dbReference type="SUPFAM" id="SSF81665">
    <property type="entry name" value="Calcium ATPase, transmembrane domain M"/>
    <property type="match status" value="1"/>
</dbReference>
<feature type="transmembrane region" description="Helical" evidence="1">
    <location>
        <begin position="43"/>
        <end position="64"/>
    </location>
</feature>
<keyword evidence="1" id="KW-0812">Transmembrane</keyword>
<dbReference type="HOGENOM" id="CLU_2770719_0_0_9"/>
<dbReference type="RefSeq" id="WP_157761124.1">
    <property type="nucleotide sequence ID" value="NZ_LN774769.1"/>
</dbReference>
<dbReference type="InterPro" id="IPR004014">
    <property type="entry name" value="ATPase_P-typ_cation-transptr_N"/>
</dbReference>
<dbReference type="Pfam" id="PF00690">
    <property type="entry name" value="Cation_ATPase_N"/>
    <property type="match status" value="1"/>
</dbReference>
<protein>
    <recommendedName>
        <fullName evidence="2">Cation-transporting P-type ATPase N-terminal domain-containing protein</fullName>
    </recommendedName>
</protein>
<organism evidence="3 4">
    <name type="scientific">Pseudolactococcus piscium MKFS47</name>
    <dbReference type="NCBI Taxonomy" id="297352"/>
    <lineage>
        <taxon>Bacteria</taxon>
        <taxon>Bacillati</taxon>
        <taxon>Bacillota</taxon>
        <taxon>Bacilli</taxon>
        <taxon>Lactobacillales</taxon>
        <taxon>Streptococcaceae</taxon>
        <taxon>Pseudolactococcus</taxon>
    </lineage>
</organism>
<name>A0A0D6DWN1_9LACT</name>
<feature type="domain" description="Cation-transporting P-type ATPase N-terminal" evidence="2">
    <location>
        <begin position="11"/>
        <end position="58"/>
    </location>
</feature>
<evidence type="ECO:0000313" key="3">
    <source>
        <dbReference type="EMBL" id="CEN28400.1"/>
    </source>
</evidence>
<proteinExistence type="predicted"/>
<keyword evidence="1" id="KW-0472">Membrane</keyword>
<evidence type="ECO:0000256" key="1">
    <source>
        <dbReference type="SAM" id="Phobius"/>
    </source>
</evidence>